<protein>
    <submittedName>
        <fullName evidence="8">Outer membrane protein</fullName>
    </submittedName>
</protein>
<dbReference type="GO" id="GO:0009279">
    <property type="term" value="C:cell outer membrane"/>
    <property type="evidence" value="ECO:0007669"/>
    <property type="project" value="UniProtKB-SubCell"/>
</dbReference>
<dbReference type="InterPro" id="IPR003423">
    <property type="entry name" value="OMP_efflux"/>
</dbReference>
<reference evidence="8 9" key="1">
    <citation type="submission" date="2016-10" db="EMBL/GenBank/DDBJ databases">
        <authorList>
            <person name="de Groot N.N."/>
        </authorList>
    </citation>
    <scope>NUCLEOTIDE SEQUENCE [LARGE SCALE GENOMIC DNA]</scope>
    <source>
        <strain evidence="8 9">TC2-24</strain>
    </source>
</reference>
<organism evidence="8 9">
    <name type="scientific">Prevotella aff. ruminicola Tc2-24</name>
    <dbReference type="NCBI Taxonomy" id="81582"/>
    <lineage>
        <taxon>Bacteria</taxon>
        <taxon>Pseudomonadati</taxon>
        <taxon>Bacteroidota</taxon>
        <taxon>Bacteroidia</taxon>
        <taxon>Bacteroidales</taxon>
        <taxon>Prevotellaceae</taxon>
        <taxon>Prevotella</taxon>
    </lineage>
</organism>
<keyword evidence="3" id="KW-0813">Transport</keyword>
<evidence type="ECO:0000256" key="1">
    <source>
        <dbReference type="ARBA" id="ARBA00004442"/>
    </source>
</evidence>
<keyword evidence="6" id="KW-0472">Membrane</keyword>
<name>A0A1I0P6V9_9BACT</name>
<dbReference type="InterPro" id="IPR051906">
    <property type="entry name" value="TolC-like"/>
</dbReference>
<evidence type="ECO:0000256" key="4">
    <source>
        <dbReference type="ARBA" id="ARBA00022452"/>
    </source>
</evidence>
<proteinExistence type="inferred from homology"/>
<evidence type="ECO:0000256" key="5">
    <source>
        <dbReference type="ARBA" id="ARBA00022692"/>
    </source>
</evidence>
<dbReference type="EMBL" id="FOIQ01000003">
    <property type="protein sequence ID" value="SEW09266.1"/>
    <property type="molecule type" value="Genomic_DNA"/>
</dbReference>
<keyword evidence="7" id="KW-0998">Cell outer membrane</keyword>
<evidence type="ECO:0000256" key="7">
    <source>
        <dbReference type="ARBA" id="ARBA00023237"/>
    </source>
</evidence>
<evidence type="ECO:0000256" key="6">
    <source>
        <dbReference type="ARBA" id="ARBA00023136"/>
    </source>
</evidence>
<dbReference type="AlphaFoldDB" id="A0A1I0P6V9"/>
<gene>
    <name evidence="8" type="ORF">SAMN04487850_1592</name>
</gene>
<dbReference type="Gene3D" id="1.20.1600.10">
    <property type="entry name" value="Outer membrane efflux proteins (OEP)"/>
    <property type="match status" value="1"/>
</dbReference>
<keyword evidence="4" id="KW-1134">Transmembrane beta strand</keyword>
<evidence type="ECO:0000313" key="8">
    <source>
        <dbReference type="EMBL" id="SEW09266.1"/>
    </source>
</evidence>
<evidence type="ECO:0000256" key="2">
    <source>
        <dbReference type="ARBA" id="ARBA00007613"/>
    </source>
</evidence>
<dbReference type="GO" id="GO:0015562">
    <property type="term" value="F:efflux transmembrane transporter activity"/>
    <property type="evidence" value="ECO:0007669"/>
    <property type="project" value="InterPro"/>
</dbReference>
<keyword evidence="9" id="KW-1185">Reference proteome</keyword>
<dbReference type="GO" id="GO:0015288">
    <property type="term" value="F:porin activity"/>
    <property type="evidence" value="ECO:0007669"/>
    <property type="project" value="TreeGrafter"/>
</dbReference>
<dbReference type="PANTHER" id="PTHR30026">
    <property type="entry name" value="OUTER MEMBRANE PROTEIN TOLC"/>
    <property type="match status" value="1"/>
</dbReference>
<accession>A0A1I0P6V9</accession>
<evidence type="ECO:0000256" key="3">
    <source>
        <dbReference type="ARBA" id="ARBA00022448"/>
    </source>
</evidence>
<dbReference type="Pfam" id="PF02321">
    <property type="entry name" value="OEP"/>
    <property type="match status" value="2"/>
</dbReference>
<dbReference type="SUPFAM" id="SSF56954">
    <property type="entry name" value="Outer membrane efflux proteins (OEP)"/>
    <property type="match status" value="1"/>
</dbReference>
<dbReference type="GO" id="GO:1990281">
    <property type="term" value="C:efflux pump complex"/>
    <property type="evidence" value="ECO:0007669"/>
    <property type="project" value="TreeGrafter"/>
</dbReference>
<keyword evidence="5" id="KW-0812">Transmembrane</keyword>
<evidence type="ECO:0000313" key="9">
    <source>
        <dbReference type="Proteomes" id="UP000199373"/>
    </source>
</evidence>
<comment type="subcellular location">
    <subcellularLocation>
        <location evidence="1">Cell outer membrane</location>
    </subcellularLocation>
</comment>
<comment type="similarity">
    <text evidence="2">Belongs to the outer membrane factor (OMF) (TC 1.B.17) family.</text>
</comment>
<dbReference type="Proteomes" id="UP000199373">
    <property type="component" value="Unassembled WGS sequence"/>
</dbReference>
<sequence>MMTMIASGHAQTESSEKSWTMDDCIRYAIVHSTNVRRKVMEEKIAKTEVQTVLSDFLPSVTGNVNGQYSWGRNIDPETNIYNNYTTFNNYYSLYATLTVFDGGQTINRFRQAKLLRRQGQTQLQQASDDKAIEVMQKFVDVVYAQRCVELASEKYDESTRLLMKTKRMEELGIKSLPDVALVESQVAEDDYNLTHSRNQFQTAMLALKSVMNYPVDDSLAVSYHPSGEVEVPRISDDIYTYALQNNPKAVSAQMNVRKAEFDHIIAKGRLLPSLSLQASVSTGYFRNISGGGSAPPFHTQFWDNVGEGLAASLSLPLFEFSRYKNVRKAKRNIELAQLEREETMRQLHDDITQAVLDCEGYAKEVEKMARKVESDSLAYHLSYRKYEEGMLSTFELRTSSNTLLDSRIRLLQMQMMYIIKRKLVNYYKGEGI</sequence>
<dbReference type="PANTHER" id="PTHR30026:SF20">
    <property type="entry name" value="OUTER MEMBRANE PROTEIN TOLC"/>
    <property type="match status" value="1"/>
</dbReference>